<reference evidence="14" key="1">
    <citation type="journal article" date="2014" name="Int. J. Syst. Evol. Microbiol.">
        <title>Complete genome sequence of Corynebacterium casei LMG S-19264T (=DSM 44701T), isolated from a smear-ripened cheese.</title>
        <authorList>
            <consortium name="US DOE Joint Genome Institute (JGI-PGF)"/>
            <person name="Walter F."/>
            <person name="Albersmeier A."/>
            <person name="Kalinowski J."/>
            <person name="Ruckert C."/>
        </authorList>
    </citation>
    <scope>NUCLEOTIDE SEQUENCE</scope>
    <source>
        <strain evidence="14">KCTC 42590</strain>
    </source>
</reference>
<dbReference type="HAMAP" id="MF_00165">
    <property type="entry name" value="Thymidylate_kinase"/>
    <property type="match status" value="1"/>
</dbReference>
<evidence type="ECO:0000313" key="14">
    <source>
        <dbReference type="EMBL" id="GHF28098.1"/>
    </source>
</evidence>
<evidence type="ECO:0000259" key="13">
    <source>
        <dbReference type="Pfam" id="PF02223"/>
    </source>
</evidence>
<dbReference type="GO" id="GO:0005524">
    <property type="term" value="F:ATP binding"/>
    <property type="evidence" value="ECO:0007669"/>
    <property type="project" value="UniProtKB-UniRule"/>
</dbReference>
<evidence type="ECO:0000256" key="8">
    <source>
        <dbReference type="ARBA" id="ARBA00022840"/>
    </source>
</evidence>
<dbReference type="EMBL" id="BNCI01000002">
    <property type="protein sequence ID" value="GHF28098.1"/>
    <property type="molecule type" value="Genomic_DNA"/>
</dbReference>
<dbReference type="RefSeq" id="WP_191253277.1">
    <property type="nucleotide sequence ID" value="NZ_BNCI01000002.1"/>
</dbReference>
<evidence type="ECO:0000256" key="3">
    <source>
        <dbReference type="ARBA" id="ARBA00017144"/>
    </source>
</evidence>
<dbReference type="InterPro" id="IPR018094">
    <property type="entry name" value="Thymidylate_kinase"/>
</dbReference>
<dbReference type="InterPro" id="IPR039430">
    <property type="entry name" value="Thymidylate_kin-like_dom"/>
</dbReference>
<comment type="function">
    <text evidence="11 12">Phosphorylation of dTMP to form dTDP in both de novo and salvage pathways of dTTP synthesis.</text>
</comment>
<dbReference type="Gene3D" id="3.40.50.300">
    <property type="entry name" value="P-loop containing nucleotide triphosphate hydrolases"/>
    <property type="match status" value="1"/>
</dbReference>
<keyword evidence="7 12" id="KW-0418">Kinase</keyword>
<evidence type="ECO:0000256" key="1">
    <source>
        <dbReference type="ARBA" id="ARBA00009776"/>
    </source>
</evidence>
<dbReference type="InterPro" id="IPR018095">
    <property type="entry name" value="Thymidylate_kin_CS"/>
</dbReference>
<dbReference type="GO" id="GO:0004798">
    <property type="term" value="F:dTMP kinase activity"/>
    <property type="evidence" value="ECO:0007669"/>
    <property type="project" value="UniProtKB-UniRule"/>
</dbReference>
<dbReference type="PANTHER" id="PTHR10344:SF4">
    <property type="entry name" value="UMP-CMP KINASE 2, MITOCHONDRIAL"/>
    <property type="match status" value="1"/>
</dbReference>
<comment type="catalytic activity">
    <reaction evidence="10 12">
        <text>dTMP + ATP = dTDP + ADP</text>
        <dbReference type="Rhea" id="RHEA:13517"/>
        <dbReference type="ChEBI" id="CHEBI:30616"/>
        <dbReference type="ChEBI" id="CHEBI:58369"/>
        <dbReference type="ChEBI" id="CHEBI:63528"/>
        <dbReference type="ChEBI" id="CHEBI:456216"/>
        <dbReference type="EC" id="2.7.4.9"/>
    </reaction>
</comment>
<proteinExistence type="inferred from homology"/>
<dbReference type="GO" id="GO:0006227">
    <property type="term" value="P:dUDP biosynthetic process"/>
    <property type="evidence" value="ECO:0007669"/>
    <property type="project" value="TreeGrafter"/>
</dbReference>
<comment type="similarity">
    <text evidence="1 12">Belongs to the thymidylate kinase family.</text>
</comment>
<dbReference type="SUPFAM" id="SSF52540">
    <property type="entry name" value="P-loop containing nucleoside triphosphate hydrolases"/>
    <property type="match status" value="1"/>
</dbReference>
<keyword evidence="6 12" id="KW-0547">Nucleotide-binding</keyword>
<protein>
    <recommendedName>
        <fullName evidence="3 12">Thymidylate kinase</fullName>
        <ecNumber evidence="2 12">2.7.4.9</ecNumber>
    </recommendedName>
    <alternativeName>
        <fullName evidence="9 12">dTMP kinase</fullName>
    </alternativeName>
</protein>
<sequence>MTGTRGKFITFEGGEGSGKSTQIKTLSLFLKGRGIDHIITREPGGSDGAEELRTLMLTGDTDRWTAMSEALMVTAGRVDHVEKLIKPALEQGQWVISDRFYDSTKVYQGVAGGLGLENMVNLQKLALGDFTPDLTLILDIDVQKGLARAIQREGANNGNEDRFERKGLKYHQALREAYKAIAMSESDRCKLVDASGTIDQIADAIQQVIEPLIAGVGD</sequence>
<keyword evidence="8 12" id="KW-0067">ATP-binding</keyword>
<comment type="caution">
    <text evidence="14">The sequence shown here is derived from an EMBL/GenBank/DDBJ whole genome shotgun (WGS) entry which is preliminary data.</text>
</comment>
<keyword evidence="5 12" id="KW-0545">Nucleotide biosynthesis</keyword>
<organism evidence="14 15">
    <name type="scientific">Kordiimonas sediminis</name>
    <dbReference type="NCBI Taxonomy" id="1735581"/>
    <lineage>
        <taxon>Bacteria</taxon>
        <taxon>Pseudomonadati</taxon>
        <taxon>Pseudomonadota</taxon>
        <taxon>Alphaproteobacteria</taxon>
        <taxon>Kordiimonadales</taxon>
        <taxon>Kordiimonadaceae</taxon>
        <taxon>Kordiimonas</taxon>
    </lineage>
</organism>
<keyword evidence="15" id="KW-1185">Reference proteome</keyword>
<dbReference type="Proteomes" id="UP000630923">
    <property type="component" value="Unassembled WGS sequence"/>
</dbReference>
<name>A0A919E8A4_9PROT</name>
<evidence type="ECO:0000256" key="12">
    <source>
        <dbReference type="HAMAP-Rule" id="MF_00165"/>
    </source>
</evidence>
<evidence type="ECO:0000256" key="11">
    <source>
        <dbReference type="ARBA" id="ARBA00057735"/>
    </source>
</evidence>
<evidence type="ECO:0000256" key="6">
    <source>
        <dbReference type="ARBA" id="ARBA00022741"/>
    </source>
</evidence>
<dbReference type="Pfam" id="PF02223">
    <property type="entry name" value="Thymidylate_kin"/>
    <property type="match status" value="1"/>
</dbReference>
<evidence type="ECO:0000256" key="5">
    <source>
        <dbReference type="ARBA" id="ARBA00022727"/>
    </source>
</evidence>
<dbReference type="GO" id="GO:0005829">
    <property type="term" value="C:cytosol"/>
    <property type="evidence" value="ECO:0007669"/>
    <property type="project" value="TreeGrafter"/>
</dbReference>
<evidence type="ECO:0000313" key="15">
    <source>
        <dbReference type="Proteomes" id="UP000630923"/>
    </source>
</evidence>
<accession>A0A919E8A4</accession>
<dbReference type="PROSITE" id="PS01331">
    <property type="entry name" value="THYMIDYLATE_KINASE"/>
    <property type="match status" value="1"/>
</dbReference>
<dbReference type="AlphaFoldDB" id="A0A919E8A4"/>
<evidence type="ECO:0000256" key="7">
    <source>
        <dbReference type="ARBA" id="ARBA00022777"/>
    </source>
</evidence>
<evidence type="ECO:0000256" key="2">
    <source>
        <dbReference type="ARBA" id="ARBA00012980"/>
    </source>
</evidence>
<evidence type="ECO:0000256" key="10">
    <source>
        <dbReference type="ARBA" id="ARBA00048743"/>
    </source>
</evidence>
<keyword evidence="4 12" id="KW-0808">Transferase</keyword>
<dbReference type="PANTHER" id="PTHR10344">
    <property type="entry name" value="THYMIDYLATE KINASE"/>
    <property type="match status" value="1"/>
</dbReference>
<dbReference type="InterPro" id="IPR027417">
    <property type="entry name" value="P-loop_NTPase"/>
</dbReference>
<evidence type="ECO:0000256" key="4">
    <source>
        <dbReference type="ARBA" id="ARBA00022679"/>
    </source>
</evidence>
<dbReference type="EC" id="2.7.4.9" evidence="2 12"/>
<reference evidence="14" key="2">
    <citation type="submission" date="2020-09" db="EMBL/GenBank/DDBJ databases">
        <authorList>
            <person name="Sun Q."/>
            <person name="Kim S."/>
        </authorList>
    </citation>
    <scope>NUCLEOTIDE SEQUENCE</scope>
    <source>
        <strain evidence="14">KCTC 42590</strain>
    </source>
</reference>
<dbReference type="GO" id="GO:0006235">
    <property type="term" value="P:dTTP biosynthetic process"/>
    <property type="evidence" value="ECO:0007669"/>
    <property type="project" value="UniProtKB-UniRule"/>
</dbReference>
<evidence type="ECO:0000256" key="9">
    <source>
        <dbReference type="ARBA" id="ARBA00029962"/>
    </source>
</evidence>
<dbReference type="NCBIfam" id="TIGR00041">
    <property type="entry name" value="DTMP_kinase"/>
    <property type="match status" value="1"/>
</dbReference>
<dbReference type="GO" id="GO:0006233">
    <property type="term" value="P:dTDP biosynthetic process"/>
    <property type="evidence" value="ECO:0007669"/>
    <property type="project" value="InterPro"/>
</dbReference>
<feature type="domain" description="Thymidylate kinase-like" evidence="13">
    <location>
        <begin position="11"/>
        <end position="205"/>
    </location>
</feature>
<feature type="binding site" evidence="12">
    <location>
        <begin position="13"/>
        <end position="20"/>
    </location>
    <ligand>
        <name>ATP</name>
        <dbReference type="ChEBI" id="CHEBI:30616"/>
    </ligand>
</feature>
<dbReference type="CDD" id="cd01672">
    <property type="entry name" value="TMPK"/>
    <property type="match status" value="1"/>
</dbReference>
<dbReference type="FunFam" id="3.40.50.300:FF:000225">
    <property type="entry name" value="Thymidylate kinase"/>
    <property type="match status" value="1"/>
</dbReference>
<gene>
    <name evidence="12 14" type="primary">tmk</name>
    <name evidence="14" type="ORF">GCM10017044_24110</name>
</gene>